<feature type="region of interest" description="Disordered" evidence="1">
    <location>
        <begin position="249"/>
        <end position="270"/>
    </location>
</feature>
<dbReference type="EnsemblProtists" id="EOD12337">
    <property type="protein sequence ID" value="EOD12337"/>
    <property type="gene ID" value="EMIHUDRAFT_104217"/>
</dbReference>
<dbReference type="AlphaFoldDB" id="A0A0D3IM52"/>
<evidence type="ECO:0000259" key="2">
    <source>
        <dbReference type="PROSITE" id="PS50280"/>
    </source>
</evidence>
<feature type="compositionally biased region" description="Pro residues" evidence="1">
    <location>
        <begin position="161"/>
        <end position="172"/>
    </location>
</feature>
<proteinExistence type="predicted"/>
<organism evidence="3 4">
    <name type="scientific">Emiliania huxleyi (strain CCMP1516)</name>
    <dbReference type="NCBI Taxonomy" id="280463"/>
    <lineage>
        <taxon>Eukaryota</taxon>
        <taxon>Haptista</taxon>
        <taxon>Haptophyta</taxon>
        <taxon>Prymnesiophyceae</taxon>
        <taxon>Isochrysidales</taxon>
        <taxon>Noelaerhabdaceae</taxon>
        <taxon>Emiliania</taxon>
    </lineage>
</organism>
<evidence type="ECO:0000256" key="1">
    <source>
        <dbReference type="SAM" id="MobiDB-lite"/>
    </source>
</evidence>
<dbReference type="Proteomes" id="UP000013827">
    <property type="component" value="Unassembled WGS sequence"/>
</dbReference>
<dbReference type="Gene3D" id="2.170.270.10">
    <property type="entry name" value="SET domain"/>
    <property type="match status" value="1"/>
</dbReference>
<feature type="region of interest" description="Disordered" evidence="1">
    <location>
        <begin position="541"/>
        <end position="569"/>
    </location>
</feature>
<evidence type="ECO:0000313" key="4">
    <source>
        <dbReference type="Proteomes" id="UP000013827"/>
    </source>
</evidence>
<reference evidence="3" key="2">
    <citation type="submission" date="2024-10" db="UniProtKB">
        <authorList>
            <consortium name="EnsemblProtists"/>
        </authorList>
    </citation>
    <scope>IDENTIFICATION</scope>
</reference>
<keyword evidence="4" id="KW-1185">Reference proteome</keyword>
<dbReference type="Pfam" id="PF00856">
    <property type="entry name" value="SET"/>
    <property type="match status" value="1"/>
</dbReference>
<protein>
    <recommendedName>
        <fullName evidence="2">SET domain-containing protein</fullName>
    </recommendedName>
</protein>
<accession>A0A0D3IM52</accession>
<dbReference type="RefSeq" id="XP_005764766.1">
    <property type="nucleotide sequence ID" value="XM_005764709.1"/>
</dbReference>
<dbReference type="SUPFAM" id="SSF82199">
    <property type="entry name" value="SET domain"/>
    <property type="match status" value="1"/>
</dbReference>
<reference evidence="4" key="1">
    <citation type="journal article" date="2013" name="Nature">
        <title>Pan genome of the phytoplankton Emiliania underpins its global distribution.</title>
        <authorList>
            <person name="Read B.A."/>
            <person name="Kegel J."/>
            <person name="Klute M.J."/>
            <person name="Kuo A."/>
            <person name="Lefebvre S.C."/>
            <person name="Maumus F."/>
            <person name="Mayer C."/>
            <person name="Miller J."/>
            <person name="Monier A."/>
            <person name="Salamov A."/>
            <person name="Young J."/>
            <person name="Aguilar M."/>
            <person name="Claverie J.M."/>
            <person name="Frickenhaus S."/>
            <person name="Gonzalez K."/>
            <person name="Herman E.K."/>
            <person name="Lin Y.C."/>
            <person name="Napier J."/>
            <person name="Ogata H."/>
            <person name="Sarno A.F."/>
            <person name="Shmutz J."/>
            <person name="Schroeder D."/>
            <person name="de Vargas C."/>
            <person name="Verret F."/>
            <person name="von Dassow P."/>
            <person name="Valentin K."/>
            <person name="Van de Peer Y."/>
            <person name="Wheeler G."/>
            <person name="Dacks J.B."/>
            <person name="Delwiche C.F."/>
            <person name="Dyhrman S.T."/>
            <person name="Glockner G."/>
            <person name="John U."/>
            <person name="Richards T."/>
            <person name="Worden A.Z."/>
            <person name="Zhang X."/>
            <person name="Grigoriev I.V."/>
            <person name="Allen A.E."/>
            <person name="Bidle K."/>
            <person name="Borodovsky M."/>
            <person name="Bowler C."/>
            <person name="Brownlee C."/>
            <person name="Cock J.M."/>
            <person name="Elias M."/>
            <person name="Gladyshev V.N."/>
            <person name="Groth M."/>
            <person name="Guda C."/>
            <person name="Hadaegh A."/>
            <person name="Iglesias-Rodriguez M.D."/>
            <person name="Jenkins J."/>
            <person name="Jones B.M."/>
            <person name="Lawson T."/>
            <person name="Leese F."/>
            <person name="Lindquist E."/>
            <person name="Lobanov A."/>
            <person name="Lomsadze A."/>
            <person name="Malik S.B."/>
            <person name="Marsh M.E."/>
            <person name="Mackinder L."/>
            <person name="Mock T."/>
            <person name="Mueller-Roeber B."/>
            <person name="Pagarete A."/>
            <person name="Parker M."/>
            <person name="Probert I."/>
            <person name="Quesneville H."/>
            <person name="Raines C."/>
            <person name="Rensing S.A."/>
            <person name="Riano-Pachon D.M."/>
            <person name="Richier S."/>
            <person name="Rokitta S."/>
            <person name="Shiraiwa Y."/>
            <person name="Soanes D.M."/>
            <person name="van der Giezen M."/>
            <person name="Wahlund T.M."/>
            <person name="Williams B."/>
            <person name="Wilson W."/>
            <person name="Wolfe G."/>
            <person name="Wurch L.L."/>
        </authorList>
    </citation>
    <scope>NUCLEOTIDE SEQUENCE</scope>
</reference>
<evidence type="ECO:0000313" key="3">
    <source>
        <dbReference type="EnsemblProtists" id="EOD12337"/>
    </source>
</evidence>
<dbReference type="HOGENOM" id="CLU_479352_0_0_1"/>
<feature type="region of interest" description="Disordered" evidence="1">
    <location>
        <begin position="132"/>
        <end position="176"/>
    </location>
</feature>
<sequence length="569" mass="60712">MASSSAPLGLELLVPAGVAQLGIRIPALATRTKGQPCVCDPTAFPDCPGHGKNGLFGRRTASKPRDDAAAERLLRYARPNDSNAEIAKRLTTKKLYMLDVSYHWQGHPQEELVRPKAGHLGCITEPSLLQCHRTAQKPPPAPSGAALSTSSAEVPRRSLDLPPPTAPPPPSPSTAEHTFSQLVALRKALHSQAPGQPAAASGPEGWTVKWVPRHVQCPDAPRGDIYFLPPGGGDTIDSMKGLKAHLIAAGQAAPPPPPPPPPAATPSVPSTPKEILPATWAFVAACPSVEGRGLFARAPLVAGQAVCEYGGPRLPTTMQRAGDRGSMYALALPRTRIIVDGNGDSLPGAYSLPRFAAIFANHSSRPNAALEFWPDLLVKRSGSIGQYSFETSGAMWIVATEAIAAGEEIRINYEGGEGRGAYWTGGAPEEVNWRDLRAPLPAGFPTLPEATPAIGVLDAIRAANSRGKRPSLPAALVRSLAHIYPAPALPLPEEEAEARIRLLAPLLARSDNRKTWGLLATHLPGWSGRRCFERWVGAMGRQPPLQDQQEEEQRRARRSQHSAILATMR</sequence>
<name>A0A0D3IM52_EMIH1</name>
<dbReference type="InterPro" id="IPR001214">
    <property type="entry name" value="SET_dom"/>
</dbReference>
<dbReference type="PaxDb" id="2903-EOD12337"/>
<dbReference type="PROSITE" id="PS50280">
    <property type="entry name" value="SET"/>
    <property type="match status" value="1"/>
</dbReference>
<dbReference type="KEGG" id="ehx:EMIHUDRAFT_104217"/>
<dbReference type="GeneID" id="17258522"/>
<feature type="compositionally biased region" description="Pro residues" evidence="1">
    <location>
        <begin position="253"/>
        <end position="264"/>
    </location>
</feature>
<feature type="domain" description="SET" evidence="2">
    <location>
        <begin position="278"/>
        <end position="414"/>
    </location>
</feature>
<dbReference type="InterPro" id="IPR046341">
    <property type="entry name" value="SET_dom_sf"/>
</dbReference>